<evidence type="ECO:0000313" key="6">
    <source>
        <dbReference type="RefSeq" id="XP_027569506.1"/>
    </source>
</evidence>
<proteinExistence type="inferred from homology"/>
<evidence type="ECO:0000256" key="2">
    <source>
        <dbReference type="ARBA" id="ARBA00012180"/>
    </source>
</evidence>
<dbReference type="InterPro" id="IPR041577">
    <property type="entry name" value="RT_RNaseH_2"/>
</dbReference>
<evidence type="ECO:0000313" key="5">
    <source>
        <dbReference type="Proteomes" id="UP000504627"/>
    </source>
</evidence>
<feature type="compositionally biased region" description="Gly residues" evidence="3">
    <location>
        <begin position="362"/>
        <end position="371"/>
    </location>
</feature>
<evidence type="ECO:0000256" key="1">
    <source>
        <dbReference type="ARBA" id="ARBA00010879"/>
    </source>
</evidence>
<keyword evidence="5" id="KW-1185">Reference proteome</keyword>
<dbReference type="AlphaFoldDB" id="A0A6J2G2J6"/>
<dbReference type="PROSITE" id="PS50878">
    <property type="entry name" value="RT_POL"/>
    <property type="match status" value="1"/>
</dbReference>
<dbReference type="GO" id="GO:0004523">
    <property type="term" value="F:RNA-DNA hybrid ribonuclease activity"/>
    <property type="evidence" value="ECO:0007669"/>
    <property type="project" value="UniProtKB-EC"/>
</dbReference>
<organism evidence="5 6">
    <name type="scientific">Pipra filicauda</name>
    <name type="common">Wire-tailed manakin</name>
    <dbReference type="NCBI Taxonomy" id="649802"/>
    <lineage>
        <taxon>Eukaryota</taxon>
        <taxon>Metazoa</taxon>
        <taxon>Chordata</taxon>
        <taxon>Craniata</taxon>
        <taxon>Vertebrata</taxon>
        <taxon>Euteleostomi</taxon>
        <taxon>Archelosauria</taxon>
        <taxon>Archosauria</taxon>
        <taxon>Dinosauria</taxon>
        <taxon>Saurischia</taxon>
        <taxon>Theropoda</taxon>
        <taxon>Coelurosauria</taxon>
        <taxon>Aves</taxon>
        <taxon>Neognathae</taxon>
        <taxon>Neoaves</taxon>
        <taxon>Telluraves</taxon>
        <taxon>Australaves</taxon>
        <taxon>Passeriformes</taxon>
        <taxon>Pipridae</taxon>
        <taxon>Pipra</taxon>
    </lineage>
</organism>
<dbReference type="InterPro" id="IPR051320">
    <property type="entry name" value="Viral_Replic_Matur_Polypro"/>
</dbReference>
<accession>A0A6J2G2J6</accession>
<dbReference type="Pfam" id="PF00078">
    <property type="entry name" value="RVT_1"/>
    <property type="match status" value="1"/>
</dbReference>
<reference evidence="6" key="1">
    <citation type="submission" date="2025-08" db="UniProtKB">
        <authorList>
            <consortium name="RefSeq"/>
        </authorList>
    </citation>
    <scope>IDENTIFICATION</scope>
    <source>
        <tissue evidence="6">Muscle</tissue>
    </source>
</reference>
<dbReference type="InterPro" id="IPR041588">
    <property type="entry name" value="Integrase_H2C2"/>
</dbReference>
<dbReference type="Pfam" id="PF17919">
    <property type="entry name" value="RT_RNaseH_2"/>
    <property type="match status" value="1"/>
</dbReference>
<dbReference type="InterPro" id="IPR043502">
    <property type="entry name" value="DNA/RNA_pol_sf"/>
</dbReference>
<feature type="region of interest" description="Disordered" evidence="3">
    <location>
        <begin position="182"/>
        <end position="269"/>
    </location>
</feature>
<dbReference type="Gene3D" id="1.10.340.70">
    <property type="match status" value="1"/>
</dbReference>
<dbReference type="PANTHER" id="PTHR33064:SF29">
    <property type="entry name" value="PEPTIDASE A2 DOMAIN-CONTAINING PROTEIN-RELATED"/>
    <property type="match status" value="1"/>
</dbReference>
<evidence type="ECO:0000256" key="3">
    <source>
        <dbReference type="SAM" id="MobiDB-lite"/>
    </source>
</evidence>
<evidence type="ECO:0000259" key="4">
    <source>
        <dbReference type="PROSITE" id="PS50878"/>
    </source>
</evidence>
<dbReference type="InterPro" id="IPR000477">
    <property type="entry name" value="RT_dom"/>
</dbReference>
<dbReference type="PANTHER" id="PTHR33064">
    <property type="entry name" value="POL PROTEIN"/>
    <property type="match status" value="1"/>
</dbReference>
<comment type="similarity">
    <text evidence="1">Belongs to the beta type-B retroviral polymerase family. HERV class-II K(HML-2) pol subfamily.</text>
</comment>
<dbReference type="EC" id="3.1.26.4" evidence="2"/>
<feature type="region of interest" description="Disordered" evidence="3">
    <location>
        <begin position="36"/>
        <end position="56"/>
    </location>
</feature>
<dbReference type="Proteomes" id="UP000504627">
    <property type="component" value="Unplaced"/>
</dbReference>
<dbReference type="InParanoid" id="A0A6J2G2J6"/>
<name>A0A6J2G2J6_9PASS</name>
<dbReference type="InterPro" id="IPR043128">
    <property type="entry name" value="Rev_trsase/Diguanyl_cyclase"/>
</dbReference>
<dbReference type="Gene3D" id="3.30.70.270">
    <property type="match status" value="2"/>
</dbReference>
<feature type="region of interest" description="Disordered" evidence="3">
    <location>
        <begin position="355"/>
        <end position="374"/>
    </location>
</feature>
<gene>
    <name evidence="6" type="primary">LOC113984027</name>
</gene>
<feature type="domain" description="Reverse transcriptase" evidence="4">
    <location>
        <begin position="438"/>
        <end position="623"/>
    </location>
</feature>
<dbReference type="Gene3D" id="3.10.10.10">
    <property type="entry name" value="HIV Type 1 Reverse Transcriptase, subunit A, domain 1"/>
    <property type="match status" value="1"/>
</dbReference>
<dbReference type="GeneID" id="113984027"/>
<dbReference type="SUPFAM" id="SSF56672">
    <property type="entry name" value="DNA/RNA polymerases"/>
    <property type="match status" value="1"/>
</dbReference>
<protein>
    <recommendedName>
        <fullName evidence="2">ribonuclease H</fullName>
        <ecNumber evidence="2">3.1.26.4</ecNumber>
    </recommendedName>
</protein>
<dbReference type="Pfam" id="PF17921">
    <property type="entry name" value="Integrase_H2C2"/>
    <property type="match status" value="1"/>
</dbReference>
<dbReference type="RefSeq" id="XP_027569506.1">
    <property type="nucleotide sequence ID" value="XM_027713705.2"/>
</dbReference>
<sequence length="1233" mass="137934">MPTFWSRRKERQGGLSRVWRWLWLFRGGSRASRAFASQGFGKSSRGSGRQAEWEEFQRQEYEQGKQSLSWDEPSLGCRARDVPGCARMGKLEKPRACRNSGGGKGQQEKLDICSMIRPLEEDSWDEASLGCRARDVPRCARMEKKVLGKLEEPGACRNSGGGKGQQEKLDICSTVQPLQEDGWDEASVGCRARDGNVPREGGGLGNGMDQPQLPAQGGASEDEEGLSGGGSPQLLESRVEGRDTPTAPGKDLEPRPAEGTPGEEPRSRVWEKLERLGEPMERWEGQPLGALAARLAELALQTHTHSYPTEQGATPRSRSWQPGAGNAVVAAATARQDLGVSVSGSEPRFLGMLSVSNQASGGSDGGRGTGPLPGRSRVLRVEIEDPWRREFPAVWARYRMDCGRVAEEVDLDGGRVPPQREQPLPPDEREAVEELLPELLKEGIVVKGASNYNNLIVPTRKGTQWRLTLKCKALNKATPTEPEESLSRDRILASVPAGSRWFSVLDLSCASFAIPLARSCWHRFAFTFQGQQFLFTRLPPGFRSTGSITHRRVARMLSRLGGRGDGPWAFNYNDDILIAGRTAEEVEARTRRVLELIQDTGFKAKLEKAQLVRSQVTYLGVTVGAAGRGIPDAALEELRSIPSPCDAKELRSLLGKFGYWRSHIPDYSELARPLHWLTRDGVQWEWQEEQQQRLRELREALVPILRFPDKSRPFLIRMSLHAETAGATLLQDEGGALVPVQHISHVLEGQKSLSLEEKGCVAAAWAVQEFQPFTEPAPILLQLPHCPGKFLSRGQALGPQGPRLPEQWALLLVPERAPKETCGYMEFPEAPPLRRLPPDVPRSDVWFLASYRSGRSLGYAATNLEGRWLLGASPGGSRLEVELEALWELLEQHRSSSRLYLYSNCDCLMEWLERRAGPERGWNSRAVWKRVRHWCYHNPGKLQLRRVWMAGGEDWEEEGWIARAGGRARAAARPGPGWINWEPSTYERREIIAQCHRGHEGKEETLARVRAVAWWSWAPQEVKSWVRACPECGDGQEGPQRPEGPWSCLSVGVADDLPENPKGFRALLVVRDEESGWVDAFPLGEFPQETLRVWVAVMRRRWEVFGKVGTVRVPAEPPWLGDALCHFELRGYWDRLERGRDCPVAASLRRVAQKVGEGWAEMLPLILAGVRAGSARRARLEPLLSVPGLALEVLWEEIELRHRRKNELAWLGGMRLRPGYRDRVRAALDMELD</sequence>